<keyword evidence="1" id="KW-1133">Transmembrane helix</keyword>
<name>A6J7J0_RAT</name>
<keyword evidence="1" id="KW-0812">Transmembrane</keyword>
<sequence length="36" mass="4234">MQAIHRNSKECMWNLHLIVFLMRGYLLGASSKKNKD</sequence>
<dbReference type="AlphaFoldDB" id="A6J7J0"/>
<evidence type="ECO:0000256" key="1">
    <source>
        <dbReference type="SAM" id="Phobius"/>
    </source>
</evidence>
<protein>
    <submittedName>
        <fullName evidence="2">RCG43905</fullName>
    </submittedName>
</protein>
<proteinExistence type="predicted"/>
<keyword evidence="1" id="KW-0472">Membrane</keyword>
<feature type="transmembrane region" description="Helical" evidence="1">
    <location>
        <begin position="12"/>
        <end position="30"/>
    </location>
</feature>
<gene>
    <name evidence="2" type="ORF">rCG_43905</name>
</gene>
<dbReference type="Proteomes" id="UP000234681">
    <property type="component" value="Chromosome 17"/>
</dbReference>
<accession>A6J7J0</accession>
<organism evidence="2 3">
    <name type="scientific">Rattus norvegicus</name>
    <name type="common">Rat</name>
    <dbReference type="NCBI Taxonomy" id="10116"/>
    <lineage>
        <taxon>Eukaryota</taxon>
        <taxon>Metazoa</taxon>
        <taxon>Chordata</taxon>
        <taxon>Craniata</taxon>
        <taxon>Vertebrata</taxon>
        <taxon>Euteleostomi</taxon>
        <taxon>Mammalia</taxon>
        <taxon>Eutheria</taxon>
        <taxon>Euarchontoglires</taxon>
        <taxon>Glires</taxon>
        <taxon>Rodentia</taxon>
        <taxon>Myomorpha</taxon>
        <taxon>Muroidea</taxon>
        <taxon>Muridae</taxon>
        <taxon>Murinae</taxon>
        <taxon>Rattus</taxon>
    </lineage>
</organism>
<dbReference type="EMBL" id="CH473977">
    <property type="protein sequence ID" value="EDL98340.1"/>
    <property type="molecule type" value="Genomic_DNA"/>
</dbReference>
<reference evidence="3" key="1">
    <citation type="submission" date="2005-09" db="EMBL/GenBank/DDBJ databases">
        <authorList>
            <person name="Mural R.J."/>
            <person name="Li P.W."/>
            <person name="Adams M.D."/>
            <person name="Amanatides P.G."/>
            <person name="Baden-Tillson H."/>
            <person name="Barnstead M."/>
            <person name="Chin S.H."/>
            <person name="Dew I."/>
            <person name="Evans C.A."/>
            <person name="Ferriera S."/>
            <person name="Flanigan M."/>
            <person name="Fosler C."/>
            <person name="Glodek A."/>
            <person name="Gu Z."/>
            <person name="Holt R.A."/>
            <person name="Jennings D."/>
            <person name="Kraft C.L."/>
            <person name="Lu F."/>
            <person name="Nguyen T."/>
            <person name="Nusskern D.R."/>
            <person name="Pfannkoch C.M."/>
            <person name="Sitter C."/>
            <person name="Sutton G.G."/>
            <person name="Venter J.C."/>
            <person name="Wang Z."/>
            <person name="Woodage T."/>
            <person name="Zheng X.H."/>
            <person name="Zhong F."/>
        </authorList>
    </citation>
    <scope>NUCLEOTIDE SEQUENCE [LARGE SCALE GENOMIC DNA]</scope>
    <source>
        <strain>BN</strain>
        <strain evidence="3">Sprague-Dawley</strain>
    </source>
</reference>
<evidence type="ECO:0000313" key="3">
    <source>
        <dbReference type="Proteomes" id="UP000234681"/>
    </source>
</evidence>
<evidence type="ECO:0000313" key="2">
    <source>
        <dbReference type="EMBL" id="EDL98340.1"/>
    </source>
</evidence>